<dbReference type="RefSeq" id="WP_129086084.1">
    <property type="nucleotide sequence ID" value="NZ_CP053836.1"/>
</dbReference>
<dbReference type="AlphaFoldDB" id="A0A4Q1AS94"/>
<protein>
    <submittedName>
        <fullName evidence="1">Uncharacterized protein</fullName>
    </submittedName>
</protein>
<comment type="caution">
    <text evidence="1">The sequence shown here is derived from an EMBL/GenBank/DDBJ whole genome shotgun (WGS) entry which is preliminary data.</text>
</comment>
<gene>
    <name evidence="1" type="ORF">CRV07_01620</name>
</gene>
<accession>A0A4Q1AS94</accession>
<organism evidence="1 2">
    <name type="scientific">Halarcobacter ebronensis</name>
    <dbReference type="NCBI Taxonomy" id="1462615"/>
    <lineage>
        <taxon>Bacteria</taxon>
        <taxon>Pseudomonadati</taxon>
        <taxon>Campylobacterota</taxon>
        <taxon>Epsilonproteobacteria</taxon>
        <taxon>Campylobacterales</taxon>
        <taxon>Arcobacteraceae</taxon>
        <taxon>Halarcobacter</taxon>
    </lineage>
</organism>
<name>A0A4Q1AS94_9BACT</name>
<keyword evidence="2" id="KW-1185">Reference proteome</keyword>
<evidence type="ECO:0000313" key="1">
    <source>
        <dbReference type="EMBL" id="RXK08524.1"/>
    </source>
</evidence>
<dbReference type="EMBL" id="PDKK01000001">
    <property type="protein sequence ID" value="RXK08524.1"/>
    <property type="molecule type" value="Genomic_DNA"/>
</dbReference>
<reference evidence="1 2" key="1">
    <citation type="submission" date="2017-10" db="EMBL/GenBank/DDBJ databases">
        <title>Genomics of the genus Arcobacter.</title>
        <authorList>
            <person name="Perez-Cataluna A."/>
            <person name="Figueras M.J."/>
        </authorList>
    </citation>
    <scope>NUCLEOTIDE SEQUENCE [LARGE SCALE GENOMIC DNA]</scope>
    <source>
        <strain evidence="1 2">CECT 8441</strain>
    </source>
</reference>
<dbReference type="Proteomes" id="UP000289758">
    <property type="component" value="Unassembled WGS sequence"/>
</dbReference>
<proteinExistence type="predicted"/>
<sequence length="74" mass="8447">MNSKKLPDGVVYDKISTYLESEKKPLFKELCTEKKLGAYIDQRVKIVQEEVEGLLSNGMYQNEAYEIALNSVCL</sequence>
<evidence type="ECO:0000313" key="2">
    <source>
        <dbReference type="Proteomes" id="UP000289758"/>
    </source>
</evidence>